<dbReference type="GO" id="GO:0005509">
    <property type="term" value="F:calcium ion binding"/>
    <property type="evidence" value="ECO:0007669"/>
    <property type="project" value="InterPro"/>
</dbReference>
<dbReference type="Pfam" id="PF00353">
    <property type="entry name" value="HemolysinCabind"/>
    <property type="match status" value="5"/>
</dbReference>
<dbReference type="GO" id="GO:0005576">
    <property type="term" value="C:extracellular region"/>
    <property type="evidence" value="ECO:0007669"/>
    <property type="project" value="UniProtKB-SubCell"/>
</dbReference>
<dbReference type="PANTHER" id="PTHR38340:SF1">
    <property type="entry name" value="S-LAYER PROTEIN"/>
    <property type="match status" value="1"/>
</dbReference>
<evidence type="ECO:0008006" key="5">
    <source>
        <dbReference type="Google" id="ProtNLM"/>
    </source>
</evidence>
<dbReference type="PRINTS" id="PR00313">
    <property type="entry name" value="CABNDNGRPT"/>
</dbReference>
<proteinExistence type="predicted"/>
<evidence type="ECO:0000256" key="2">
    <source>
        <dbReference type="ARBA" id="ARBA00022525"/>
    </source>
</evidence>
<gene>
    <name evidence="3" type="ORF">KCG53_00605</name>
</gene>
<sequence length="566" mass="62075">MTETQNQPNNEESVVIIGTRRDDVLYGSLGHNIFYGGLGNDTFIVNNRNDQIVEKYGEGTDTVYTHTTYTLPNYVENLTMTGHDNIFGFGNNSDNVLIGNSGNNRLSAGRGKDVLYGGAGNDLLLAGDDDDKLYGGDGNDILRGDHGNDYLEGNEGDDVLDGGIGADVMRGGNGNDTYYVDSQNDVVIEEANGGIDTVYTGMTYRLPTHVENLTLTGSGNYFGFGNHSDNVLIGNIGNNRLIGGRGNDVLRGEAGYDLLLAGDGDDKLYGGTGNDILRGDAGNDYLDGGEGNDTLEGGSGDDTYVFRRGSGHDVISDNLGHNSIHFEGLSTKDISLIGRPSVSNPALKDWVFTIRETGETLTLKEQHKTYSSVSNYKFSDREADFAKTFRYPEHDTSQDSVTMRVLYKDGHAVTHAAVQGQHLQTASLQYWENIATQKRANDIVRPVLNRRSILSLQKTVMATVWSMPLTANRRSGMFPSAICGCSHHWRITLHLNCILCLKAIIGGIRNMLLLLRILTTNILAIRPMYLNWLGNGHCLRQVVREAVWIMRFSAMRTKMAVGKMSW</sequence>
<dbReference type="EMBL" id="CP073118">
    <property type="protein sequence ID" value="UTG75702.1"/>
    <property type="molecule type" value="Genomic_DNA"/>
</dbReference>
<dbReference type="SUPFAM" id="SSF51120">
    <property type="entry name" value="beta-Roll"/>
    <property type="match status" value="2"/>
</dbReference>
<dbReference type="InterPro" id="IPR018511">
    <property type="entry name" value="Hemolysin-typ_Ca-bd_CS"/>
</dbReference>
<comment type="subcellular location">
    <subcellularLocation>
        <location evidence="1">Secreted</location>
    </subcellularLocation>
</comment>
<reference evidence="3" key="1">
    <citation type="submission" date="2021-04" db="EMBL/GenBank/DDBJ databases">
        <title>Characterizing Neisseria spp. as novel respiratory pathobionts in bronchiectasis.</title>
        <authorList>
            <person name="Li L."/>
            <person name="Mac Aogain M."/>
            <person name="Xu T."/>
            <person name="Jaggi T.K."/>
            <person name="Chan L.Y."/>
            <person name="Keir H.R."/>
            <person name="Dicker A.J."/>
            <person name="Qu J."/>
            <person name="Liu Y."/>
            <person name="Chen H.S."/>
            <person name="Koh M.S."/>
            <person name="Ong T.H."/>
            <person name="Lim A.Y.H."/>
            <person name="Abisheganaden J."/>
            <person name="Low T.B."/>
            <person name="Oliver B.G."/>
            <person name="Tan N.S."/>
            <person name="Fang M."/>
            <person name="Chalmers J.D."/>
            <person name="Chotirmall S.H."/>
        </authorList>
    </citation>
    <scope>NUCLEOTIDE SEQUENCE</scope>
    <source>
        <strain evidence="3">CG0073</strain>
    </source>
</reference>
<evidence type="ECO:0000313" key="3">
    <source>
        <dbReference type="EMBL" id="UTG75702.1"/>
    </source>
</evidence>
<dbReference type="InterPro" id="IPR001343">
    <property type="entry name" value="Hemolysn_Ca-bd"/>
</dbReference>
<dbReference type="InterPro" id="IPR011049">
    <property type="entry name" value="Serralysin-like_metalloprot_C"/>
</dbReference>
<dbReference type="PANTHER" id="PTHR38340">
    <property type="entry name" value="S-LAYER PROTEIN"/>
    <property type="match status" value="1"/>
</dbReference>
<dbReference type="AlphaFoldDB" id="A0A9X9I5I8"/>
<dbReference type="PROSITE" id="PS00330">
    <property type="entry name" value="HEMOLYSIN_CALCIUM"/>
    <property type="match status" value="3"/>
</dbReference>
<dbReference type="Proteomes" id="UP001057336">
    <property type="component" value="Chromosome"/>
</dbReference>
<protein>
    <recommendedName>
        <fullName evidence="5">Calcium-binding protein</fullName>
    </recommendedName>
</protein>
<dbReference type="Gene3D" id="2.150.10.10">
    <property type="entry name" value="Serralysin-like metalloprotease, C-terminal"/>
    <property type="match status" value="4"/>
</dbReference>
<evidence type="ECO:0000313" key="4">
    <source>
        <dbReference type="Proteomes" id="UP001057336"/>
    </source>
</evidence>
<evidence type="ECO:0000256" key="1">
    <source>
        <dbReference type="ARBA" id="ARBA00004613"/>
    </source>
</evidence>
<dbReference type="InterPro" id="IPR050557">
    <property type="entry name" value="RTX_toxin/Mannuronan_C5-epim"/>
</dbReference>
<keyword evidence="2" id="KW-0964">Secreted</keyword>
<name>A0A9X9I5I8_NEISU</name>
<accession>A0A9X9I5I8</accession>
<organism evidence="3 4">
    <name type="scientific">Neisseria subflava</name>
    <dbReference type="NCBI Taxonomy" id="28449"/>
    <lineage>
        <taxon>Bacteria</taxon>
        <taxon>Pseudomonadati</taxon>
        <taxon>Pseudomonadota</taxon>
        <taxon>Betaproteobacteria</taxon>
        <taxon>Neisseriales</taxon>
        <taxon>Neisseriaceae</taxon>
        <taxon>Neisseria</taxon>
    </lineage>
</organism>